<dbReference type="Gene3D" id="1.10.510.10">
    <property type="entry name" value="Transferase(Phosphotransferase) domain 1"/>
    <property type="match status" value="1"/>
</dbReference>
<dbReference type="InterPro" id="IPR011009">
    <property type="entry name" value="Kinase-like_dom_sf"/>
</dbReference>
<dbReference type="SUPFAM" id="SSF56112">
    <property type="entry name" value="Protein kinase-like (PK-like)"/>
    <property type="match status" value="1"/>
</dbReference>
<name>A0AAD6I8D5_PENCN</name>
<reference evidence="1" key="2">
    <citation type="submission" date="2023-01" db="EMBL/GenBank/DDBJ databases">
        <authorList>
            <person name="Petersen C."/>
        </authorList>
    </citation>
    <scope>NUCLEOTIDE SEQUENCE</scope>
    <source>
        <strain evidence="1">IBT 15450</strain>
    </source>
</reference>
<dbReference type="EMBL" id="JAQJZL010000010">
    <property type="protein sequence ID" value="KAJ6035569.1"/>
    <property type="molecule type" value="Genomic_DNA"/>
</dbReference>
<dbReference type="Proteomes" id="UP001219568">
    <property type="component" value="Unassembled WGS sequence"/>
</dbReference>
<gene>
    <name evidence="1" type="ORF">N7460_009744</name>
</gene>
<organism evidence="1 2">
    <name type="scientific">Penicillium canescens</name>
    <dbReference type="NCBI Taxonomy" id="5083"/>
    <lineage>
        <taxon>Eukaryota</taxon>
        <taxon>Fungi</taxon>
        <taxon>Dikarya</taxon>
        <taxon>Ascomycota</taxon>
        <taxon>Pezizomycotina</taxon>
        <taxon>Eurotiomycetes</taxon>
        <taxon>Eurotiomycetidae</taxon>
        <taxon>Eurotiales</taxon>
        <taxon>Aspergillaceae</taxon>
        <taxon>Penicillium</taxon>
    </lineage>
</organism>
<reference evidence="1" key="1">
    <citation type="journal article" date="2023" name="IMA Fungus">
        <title>Comparative genomic study of the Penicillium genus elucidates a diverse pangenome and 15 lateral gene transfer events.</title>
        <authorList>
            <person name="Petersen C."/>
            <person name="Sorensen T."/>
            <person name="Nielsen M.R."/>
            <person name="Sondergaard T.E."/>
            <person name="Sorensen J.L."/>
            <person name="Fitzpatrick D.A."/>
            <person name="Frisvad J.C."/>
            <person name="Nielsen K.L."/>
        </authorList>
    </citation>
    <scope>NUCLEOTIDE SEQUENCE</scope>
    <source>
        <strain evidence="1">IBT 15450</strain>
    </source>
</reference>
<keyword evidence="2" id="KW-1185">Reference proteome</keyword>
<sequence length="121" mass="13762">MAQMMILSWSGTRLQHVISDENSSFFHQQCDKALAVFRSHGVVHSDGEGRNMLWDDLGGRLVVIDLEDVRWLKRPRTLEPISGNTRRGHRVGMGKNRQSLTVQVDCCVHMKVHGTMDHRVG</sequence>
<comment type="caution">
    <text evidence="1">The sequence shown here is derived from an EMBL/GenBank/DDBJ whole genome shotgun (WGS) entry which is preliminary data.</text>
</comment>
<evidence type="ECO:0000313" key="1">
    <source>
        <dbReference type="EMBL" id="KAJ6035569.1"/>
    </source>
</evidence>
<accession>A0AAD6I8D5</accession>
<evidence type="ECO:0000313" key="2">
    <source>
        <dbReference type="Proteomes" id="UP001219568"/>
    </source>
</evidence>
<protein>
    <recommendedName>
        <fullName evidence="3">Protein kinase domain-containing protein</fullName>
    </recommendedName>
</protein>
<dbReference type="AlphaFoldDB" id="A0AAD6I8D5"/>
<evidence type="ECO:0008006" key="3">
    <source>
        <dbReference type="Google" id="ProtNLM"/>
    </source>
</evidence>
<proteinExistence type="predicted"/>